<keyword evidence="1" id="KW-0472">Membrane</keyword>
<evidence type="ECO:0000259" key="2">
    <source>
        <dbReference type="SMART" id="SM00672"/>
    </source>
</evidence>
<sequence length="511" mass="59001">MGEGKDGRGANLKDCSRAASTTKTWRISCTVLLFLLVFLLSAVFISWMDKSTSGLLILKTTITGSREDSSRNFTYPLNCSATASVPQTCPGNYPTKHRTENSYAEACPEYFRWIHEDLRPWKGAGITREILESSKEHAHFRLVILDGKAYVDKYRNSFQTRDVFTIWGILQLLRMYPGKVPDLELMFNCADYPVILKRDYEGSKAATVPPLFHYCGLNTTMDIIFPDWSFWGWPEVNIRPWEGTLGAIEEKAGKTRWKDKVPFAYWKGNPVVAQTRLDLMKCNGTPEIDWKARLYTRDWRQATAEGFKDSNLEDQCTHRYKIYVEGSAWSVSEKYILACDAVTLMITPEYYDHFTRGMVPMEHYWPIRPDKKCRDIKFAVEWGNNHTEEAQRIGESGSRFISESLKMKYVYDFMFHLLNEYAKLLKFDVEVPPGAVELCSELMACPAGGLIRKFMTESVVESPSDTLPCSLPPPYEALELRAFMERKESVTRQVEKWESEFWQNLEKKPQK</sequence>
<accession>A0ABD3KHR1</accession>
<dbReference type="PANTHER" id="PTHR12203">
    <property type="entry name" value="KDEL LYS-ASP-GLU-LEU CONTAINING - RELATED"/>
    <property type="match status" value="1"/>
</dbReference>
<evidence type="ECO:0000313" key="3">
    <source>
        <dbReference type="EMBL" id="KAL3737678.1"/>
    </source>
</evidence>
<name>A0ABD3KHR1_EUCGL</name>
<comment type="caution">
    <text evidence="3">The sequence shown here is derived from an EMBL/GenBank/DDBJ whole genome shotgun (WGS) entry which is preliminary data.</text>
</comment>
<dbReference type="AlphaFoldDB" id="A0ABD3KHR1"/>
<reference evidence="3 4" key="1">
    <citation type="submission" date="2024-11" db="EMBL/GenBank/DDBJ databases">
        <title>Chromosome-level genome assembly of Eucalyptus globulus Labill. provides insights into its genome evolution.</title>
        <authorList>
            <person name="Li X."/>
        </authorList>
    </citation>
    <scope>NUCLEOTIDE SEQUENCE [LARGE SCALE GENOMIC DNA]</scope>
    <source>
        <strain evidence="3">CL2024</strain>
        <tissue evidence="3">Fresh tender leaves</tissue>
    </source>
</reference>
<dbReference type="Pfam" id="PF05686">
    <property type="entry name" value="Glyco_transf_90"/>
    <property type="match status" value="1"/>
</dbReference>
<keyword evidence="1" id="KW-0812">Transmembrane</keyword>
<proteinExistence type="predicted"/>
<dbReference type="Proteomes" id="UP001634007">
    <property type="component" value="Unassembled WGS sequence"/>
</dbReference>
<evidence type="ECO:0000256" key="1">
    <source>
        <dbReference type="SAM" id="Phobius"/>
    </source>
</evidence>
<keyword evidence="4" id="KW-1185">Reference proteome</keyword>
<protein>
    <recommendedName>
        <fullName evidence="2">Glycosyl transferase CAP10 domain-containing protein</fullName>
    </recommendedName>
</protein>
<feature type="domain" description="Glycosyl transferase CAP10" evidence="2">
    <location>
        <begin position="179"/>
        <end position="428"/>
    </location>
</feature>
<evidence type="ECO:0000313" key="4">
    <source>
        <dbReference type="Proteomes" id="UP001634007"/>
    </source>
</evidence>
<dbReference type="InterPro" id="IPR006598">
    <property type="entry name" value="CAP10"/>
</dbReference>
<dbReference type="SMART" id="SM00672">
    <property type="entry name" value="CAP10"/>
    <property type="match status" value="1"/>
</dbReference>
<dbReference type="EMBL" id="JBJKBG010000005">
    <property type="protein sequence ID" value="KAL3737678.1"/>
    <property type="molecule type" value="Genomic_DNA"/>
</dbReference>
<dbReference type="InterPro" id="IPR051091">
    <property type="entry name" value="O-Glucosyltr/Glycosyltrsf_90"/>
</dbReference>
<organism evidence="3 4">
    <name type="scientific">Eucalyptus globulus</name>
    <name type="common">Tasmanian blue gum</name>
    <dbReference type="NCBI Taxonomy" id="34317"/>
    <lineage>
        <taxon>Eukaryota</taxon>
        <taxon>Viridiplantae</taxon>
        <taxon>Streptophyta</taxon>
        <taxon>Embryophyta</taxon>
        <taxon>Tracheophyta</taxon>
        <taxon>Spermatophyta</taxon>
        <taxon>Magnoliopsida</taxon>
        <taxon>eudicotyledons</taxon>
        <taxon>Gunneridae</taxon>
        <taxon>Pentapetalae</taxon>
        <taxon>rosids</taxon>
        <taxon>malvids</taxon>
        <taxon>Myrtales</taxon>
        <taxon>Myrtaceae</taxon>
        <taxon>Myrtoideae</taxon>
        <taxon>Eucalypteae</taxon>
        <taxon>Eucalyptus</taxon>
    </lineage>
</organism>
<dbReference type="PANTHER" id="PTHR12203:SF99">
    <property type="entry name" value="OS04G0534100 PROTEIN"/>
    <property type="match status" value="1"/>
</dbReference>
<feature type="transmembrane region" description="Helical" evidence="1">
    <location>
        <begin position="27"/>
        <end position="48"/>
    </location>
</feature>
<keyword evidence="1" id="KW-1133">Transmembrane helix</keyword>
<gene>
    <name evidence="3" type="ORF">ACJRO7_019247</name>
</gene>